<reference evidence="1" key="1">
    <citation type="submission" date="2021-06" db="EMBL/GenBank/DDBJ databases">
        <authorList>
            <person name="Kallberg Y."/>
            <person name="Tangrot J."/>
            <person name="Rosling A."/>
        </authorList>
    </citation>
    <scope>NUCLEOTIDE SEQUENCE</scope>
    <source>
        <strain evidence="1">MA461A</strain>
    </source>
</reference>
<gene>
    <name evidence="1" type="ORF">RPERSI_LOCUS16045</name>
</gene>
<comment type="caution">
    <text evidence="1">The sequence shown here is derived from an EMBL/GenBank/DDBJ whole genome shotgun (WGS) entry which is preliminary data.</text>
</comment>
<evidence type="ECO:0000313" key="2">
    <source>
        <dbReference type="Proteomes" id="UP000789920"/>
    </source>
</evidence>
<feature type="non-terminal residue" evidence="1">
    <location>
        <position position="1"/>
    </location>
</feature>
<proteinExistence type="predicted"/>
<sequence>GLRKHLGIKKPRQPKLLKNKVVSNVINEKGSGKQPKEICKDNSVQHKIVEVVNGFYKSYIALNNNNMVNTINKLTERNKELLTKIEELEREKEGGYYTSHDLAEYYLVDEDGNFHYGWRKEIVDKFDTLEYVKSLIRATNTDYYKELVEKRIKIDDLEEELKEKEVLIRELEEQIDSEALRLNHQKLTEEENKNKELQKALGENLELVEKIHQKLVVEETKSQELERLLYLNTEPLPKRPSKFKLLKEKTKSNFKQFQQLVKKTKLQAQEFIARVEAWNEEANCSFCSNLLGGNSKAVCQIRTRSRLNEKIVANDEACEICKEKFENNELPKCERCGRLQIRSYIDIRSGKYICYCIKYNEDVEKKELPVLPHERRQATFYERQINGLREELNTAEVEIETHLEALEISEVWNKKQKQELLDEISRLKRENERLKKQTSQELLRENEELKAQLAKQNQQQSQIEVKSNKKPFSFFGKKS</sequence>
<accession>A0ACA9QXD3</accession>
<evidence type="ECO:0000313" key="1">
    <source>
        <dbReference type="EMBL" id="CAG8768006.1"/>
    </source>
</evidence>
<protein>
    <submittedName>
        <fullName evidence="1">22792_t:CDS:1</fullName>
    </submittedName>
</protein>
<keyword evidence="2" id="KW-1185">Reference proteome</keyword>
<dbReference type="Proteomes" id="UP000789920">
    <property type="component" value="Unassembled WGS sequence"/>
</dbReference>
<name>A0ACA9QXD3_9GLOM</name>
<dbReference type="EMBL" id="CAJVQC010039222">
    <property type="protein sequence ID" value="CAG8768006.1"/>
    <property type="molecule type" value="Genomic_DNA"/>
</dbReference>
<organism evidence="1 2">
    <name type="scientific">Racocetra persica</name>
    <dbReference type="NCBI Taxonomy" id="160502"/>
    <lineage>
        <taxon>Eukaryota</taxon>
        <taxon>Fungi</taxon>
        <taxon>Fungi incertae sedis</taxon>
        <taxon>Mucoromycota</taxon>
        <taxon>Glomeromycotina</taxon>
        <taxon>Glomeromycetes</taxon>
        <taxon>Diversisporales</taxon>
        <taxon>Gigasporaceae</taxon>
        <taxon>Racocetra</taxon>
    </lineage>
</organism>